<reference evidence="2" key="1">
    <citation type="journal article" date="2023" name="Mol. Phylogenet. Evol.">
        <title>Genome-scale phylogeny and comparative genomics of the fungal order Sordariales.</title>
        <authorList>
            <person name="Hensen N."/>
            <person name="Bonometti L."/>
            <person name="Westerberg I."/>
            <person name="Brannstrom I.O."/>
            <person name="Guillou S."/>
            <person name="Cros-Aarteil S."/>
            <person name="Calhoun S."/>
            <person name="Haridas S."/>
            <person name="Kuo A."/>
            <person name="Mondo S."/>
            <person name="Pangilinan J."/>
            <person name="Riley R."/>
            <person name="LaButti K."/>
            <person name="Andreopoulos B."/>
            <person name="Lipzen A."/>
            <person name="Chen C."/>
            <person name="Yan M."/>
            <person name="Daum C."/>
            <person name="Ng V."/>
            <person name="Clum A."/>
            <person name="Steindorff A."/>
            <person name="Ohm R.A."/>
            <person name="Martin F."/>
            <person name="Silar P."/>
            <person name="Natvig D.O."/>
            <person name="Lalanne C."/>
            <person name="Gautier V."/>
            <person name="Ament-Velasquez S.L."/>
            <person name="Kruys A."/>
            <person name="Hutchinson M.I."/>
            <person name="Powell A.J."/>
            <person name="Barry K."/>
            <person name="Miller A.N."/>
            <person name="Grigoriev I.V."/>
            <person name="Debuchy R."/>
            <person name="Gladieux P."/>
            <person name="Hiltunen Thoren M."/>
            <person name="Johannesson H."/>
        </authorList>
    </citation>
    <scope>NUCLEOTIDE SEQUENCE</scope>
    <source>
        <strain evidence="2">CBS 123565</strain>
    </source>
</reference>
<proteinExistence type="predicted"/>
<evidence type="ECO:0000313" key="2">
    <source>
        <dbReference type="EMBL" id="KAK4131428.1"/>
    </source>
</evidence>
<dbReference type="AlphaFoldDB" id="A0AAN6UEC2"/>
<comment type="caution">
    <text evidence="2">The sequence shown here is derived from an EMBL/GenBank/DDBJ whole genome shotgun (WGS) entry which is preliminary data.</text>
</comment>
<feature type="region of interest" description="Disordered" evidence="1">
    <location>
        <begin position="52"/>
        <end position="170"/>
    </location>
</feature>
<feature type="compositionally biased region" description="Polar residues" evidence="1">
    <location>
        <begin position="119"/>
        <end position="140"/>
    </location>
</feature>
<organism evidence="2 3">
    <name type="scientific">Trichocladium antarcticum</name>
    <dbReference type="NCBI Taxonomy" id="1450529"/>
    <lineage>
        <taxon>Eukaryota</taxon>
        <taxon>Fungi</taxon>
        <taxon>Dikarya</taxon>
        <taxon>Ascomycota</taxon>
        <taxon>Pezizomycotina</taxon>
        <taxon>Sordariomycetes</taxon>
        <taxon>Sordariomycetidae</taxon>
        <taxon>Sordariales</taxon>
        <taxon>Chaetomiaceae</taxon>
        <taxon>Trichocladium</taxon>
    </lineage>
</organism>
<evidence type="ECO:0000256" key="1">
    <source>
        <dbReference type="SAM" id="MobiDB-lite"/>
    </source>
</evidence>
<protein>
    <submittedName>
        <fullName evidence="2">Uncharacterized protein</fullName>
    </submittedName>
</protein>
<evidence type="ECO:0000313" key="3">
    <source>
        <dbReference type="Proteomes" id="UP001304895"/>
    </source>
</evidence>
<dbReference type="EMBL" id="MU853424">
    <property type="protein sequence ID" value="KAK4131428.1"/>
    <property type="molecule type" value="Genomic_DNA"/>
</dbReference>
<reference evidence="2" key="2">
    <citation type="submission" date="2023-05" db="EMBL/GenBank/DDBJ databases">
        <authorList>
            <consortium name="Lawrence Berkeley National Laboratory"/>
            <person name="Steindorff A."/>
            <person name="Hensen N."/>
            <person name="Bonometti L."/>
            <person name="Westerberg I."/>
            <person name="Brannstrom I.O."/>
            <person name="Guillou S."/>
            <person name="Cros-Aarteil S."/>
            <person name="Calhoun S."/>
            <person name="Haridas S."/>
            <person name="Kuo A."/>
            <person name="Mondo S."/>
            <person name="Pangilinan J."/>
            <person name="Riley R."/>
            <person name="Labutti K."/>
            <person name="Andreopoulos B."/>
            <person name="Lipzen A."/>
            <person name="Chen C."/>
            <person name="Yanf M."/>
            <person name="Daum C."/>
            <person name="Ng V."/>
            <person name="Clum A."/>
            <person name="Ohm R."/>
            <person name="Martin F."/>
            <person name="Silar P."/>
            <person name="Natvig D."/>
            <person name="Lalanne C."/>
            <person name="Gautier V."/>
            <person name="Ament-Velasquez S.L."/>
            <person name="Kruys A."/>
            <person name="Hutchinson M.I."/>
            <person name="Powell A.J."/>
            <person name="Barry K."/>
            <person name="Miller A.N."/>
            <person name="Grigoriev I.V."/>
            <person name="Debuchy R."/>
            <person name="Gladieux P."/>
            <person name="Thoren M.H."/>
            <person name="Johannesson H."/>
        </authorList>
    </citation>
    <scope>NUCLEOTIDE SEQUENCE</scope>
    <source>
        <strain evidence="2">CBS 123565</strain>
    </source>
</reference>
<keyword evidence="3" id="KW-1185">Reference proteome</keyword>
<sequence length="181" mass="20368">MTAVLPRRVTVTVTVTIVYLCRKVGSIVDCHASTSGTGNDAVQIPMSMLCNMHGRQGKNGTRQQKLQNRSRAEQQCNVTGPRRDSHSAMSDSRGWHGKTSTRRDLEMRVSRGAHHHQAHQNLKSPPSARPSSTWYNYNPRQNPPGQPLNFRPLPSAPTPTRPQPFNLPPPRVFRCSNRGWW</sequence>
<dbReference type="Proteomes" id="UP001304895">
    <property type="component" value="Unassembled WGS sequence"/>
</dbReference>
<feature type="compositionally biased region" description="Pro residues" evidence="1">
    <location>
        <begin position="154"/>
        <end position="170"/>
    </location>
</feature>
<accession>A0AAN6UEC2</accession>
<gene>
    <name evidence="2" type="ORF">BT67DRAFT_155489</name>
</gene>
<name>A0AAN6UEC2_9PEZI</name>
<feature type="compositionally biased region" description="Polar residues" evidence="1">
    <location>
        <begin position="58"/>
        <end position="78"/>
    </location>
</feature>